<organism evidence="1">
    <name type="scientific">Amblyomma sculptum</name>
    <name type="common">Tick</name>
    <dbReference type="NCBI Taxonomy" id="1581419"/>
    <lineage>
        <taxon>Eukaryota</taxon>
        <taxon>Metazoa</taxon>
        <taxon>Ecdysozoa</taxon>
        <taxon>Arthropoda</taxon>
        <taxon>Chelicerata</taxon>
        <taxon>Arachnida</taxon>
        <taxon>Acari</taxon>
        <taxon>Parasitiformes</taxon>
        <taxon>Ixodida</taxon>
        <taxon>Ixodoidea</taxon>
        <taxon>Ixodidae</taxon>
        <taxon>Amblyomminae</taxon>
        <taxon>Amblyomma</taxon>
    </lineage>
</organism>
<name>A0A1E1XPW7_AMBSC</name>
<accession>A0A1E1XPW7</accession>
<feature type="non-terminal residue" evidence="1">
    <location>
        <position position="1"/>
    </location>
</feature>
<evidence type="ECO:0000313" key="1">
    <source>
        <dbReference type="EMBL" id="JAU01022.1"/>
    </source>
</evidence>
<proteinExistence type="evidence at transcript level"/>
<reference evidence="1" key="1">
    <citation type="submission" date="2016-09" db="EMBL/GenBank/DDBJ databases">
        <authorList>
            <person name="Capua I."/>
            <person name="De Benedictis P."/>
            <person name="Joannis T."/>
            <person name="Lombin L.H."/>
            <person name="Cattoli G."/>
        </authorList>
    </citation>
    <scope>NUCLEOTIDE SEQUENCE</scope>
</reference>
<dbReference type="EMBL" id="GFAA01002413">
    <property type="protein sequence ID" value="JAU01022.1"/>
    <property type="molecule type" value="mRNA"/>
</dbReference>
<dbReference type="AlphaFoldDB" id="A0A1E1XPW7"/>
<protein>
    <submittedName>
        <fullName evidence="1">Putative tick transposon</fullName>
    </submittedName>
</protein>
<sequence length="115" mass="13692">SLFLSRINYCFLVWGNTTSTNIRKLAGMQNKVIKIITNSPPDCSADILLKRMNLISMENMYNYRLCKKLRDEKKQNNNLLITLANLRRSKHYYKTRHPEYWAVQRSRTNYGDQML</sequence>
<reference evidence="1" key="2">
    <citation type="journal article" date="2017" name="Front. Cell. Infect. Microbiol.">
        <title>Analysis of the Salivary Gland Transcriptome of Unfed and Partially Fed Amblyomma sculptum Ticks and Descriptive Proteome of the Saliva.</title>
        <authorList>
            <person name="Esteves E."/>
            <person name="Maruyama S.R."/>
            <person name="Kawahara R."/>
            <person name="Fujita A."/>
            <person name="Martins L.A."/>
            <person name="Righi A.A."/>
            <person name="Costa F.B."/>
            <person name="Palmisano G."/>
            <person name="Labruna M.B."/>
            <person name="Sa-Nunes A."/>
            <person name="Ribeiro J.M.C."/>
            <person name="Fogaca A.C."/>
        </authorList>
    </citation>
    <scope>NUCLEOTIDE SEQUENCE</scope>
</reference>